<accession>A0A0A9DPA7</accession>
<evidence type="ECO:0000313" key="1">
    <source>
        <dbReference type="EMBL" id="JAD88528.1"/>
    </source>
</evidence>
<proteinExistence type="predicted"/>
<dbReference type="EMBL" id="GBRH01209367">
    <property type="protein sequence ID" value="JAD88528.1"/>
    <property type="molecule type" value="Transcribed_RNA"/>
</dbReference>
<reference evidence="1" key="1">
    <citation type="submission" date="2014-09" db="EMBL/GenBank/DDBJ databases">
        <authorList>
            <person name="Magalhaes I.L.F."/>
            <person name="Oliveira U."/>
            <person name="Santos F.R."/>
            <person name="Vidigal T.H.D.A."/>
            <person name="Brescovit A.D."/>
            <person name="Santos A.J."/>
        </authorList>
    </citation>
    <scope>NUCLEOTIDE SEQUENCE</scope>
    <source>
        <tissue evidence="1">Shoot tissue taken approximately 20 cm above the soil surface</tissue>
    </source>
</reference>
<sequence>MSRIPRLEMIIEVHFRRFRVIKIFPR</sequence>
<reference evidence="1" key="2">
    <citation type="journal article" date="2015" name="Data Brief">
        <title>Shoot transcriptome of the giant reed, Arundo donax.</title>
        <authorList>
            <person name="Barrero R.A."/>
            <person name="Guerrero F.D."/>
            <person name="Moolhuijzen P."/>
            <person name="Goolsby J.A."/>
            <person name="Tidwell J."/>
            <person name="Bellgard S.E."/>
            <person name="Bellgard M.I."/>
        </authorList>
    </citation>
    <scope>NUCLEOTIDE SEQUENCE</scope>
    <source>
        <tissue evidence="1">Shoot tissue taken approximately 20 cm above the soil surface</tissue>
    </source>
</reference>
<protein>
    <submittedName>
        <fullName evidence="1">Uncharacterized protein</fullName>
    </submittedName>
</protein>
<dbReference type="AlphaFoldDB" id="A0A0A9DPA7"/>
<name>A0A0A9DPA7_ARUDO</name>
<organism evidence="1">
    <name type="scientific">Arundo donax</name>
    <name type="common">Giant reed</name>
    <name type="synonym">Donax arundinaceus</name>
    <dbReference type="NCBI Taxonomy" id="35708"/>
    <lineage>
        <taxon>Eukaryota</taxon>
        <taxon>Viridiplantae</taxon>
        <taxon>Streptophyta</taxon>
        <taxon>Embryophyta</taxon>
        <taxon>Tracheophyta</taxon>
        <taxon>Spermatophyta</taxon>
        <taxon>Magnoliopsida</taxon>
        <taxon>Liliopsida</taxon>
        <taxon>Poales</taxon>
        <taxon>Poaceae</taxon>
        <taxon>PACMAD clade</taxon>
        <taxon>Arundinoideae</taxon>
        <taxon>Arundineae</taxon>
        <taxon>Arundo</taxon>
    </lineage>
</organism>